<dbReference type="OrthoDB" id="886459at2"/>
<keyword evidence="1" id="KW-0472">Membrane</keyword>
<proteinExistence type="predicted"/>
<reference evidence="2 3" key="1">
    <citation type="submission" date="2016-01" db="EMBL/GenBank/DDBJ databases">
        <authorList>
            <person name="Oliw E.H."/>
        </authorList>
    </citation>
    <scope>NUCLEOTIDE SEQUENCE [LARGE SCALE GENOMIC DNA]</scope>
    <source>
        <strain evidence="2 3">DY10</strain>
    </source>
</reference>
<dbReference type="InterPro" id="IPR046615">
    <property type="entry name" value="DUF6728"/>
</dbReference>
<dbReference type="Proteomes" id="UP000187941">
    <property type="component" value="Chromosome"/>
</dbReference>
<protein>
    <submittedName>
        <fullName evidence="2">Uncharacterized protein</fullName>
    </submittedName>
</protein>
<keyword evidence="1" id="KW-0812">Transmembrane</keyword>
<evidence type="ECO:0000313" key="3">
    <source>
        <dbReference type="Proteomes" id="UP000187941"/>
    </source>
</evidence>
<organism evidence="2 3">
    <name type="scientific">Spirosoma montaniterrae</name>
    <dbReference type="NCBI Taxonomy" id="1178516"/>
    <lineage>
        <taxon>Bacteria</taxon>
        <taxon>Pseudomonadati</taxon>
        <taxon>Bacteroidota</taxon>
        <taxon>Cytophagia</taxon>
        <taxon>Cytophagales</taxon>
        <taxon>Cytophagaceae</taxon>
        <taxon>Spirosoma</taxon>
    </lineage>
</organism>
<evidence type="ECO:0000256" key="1">
    <source>
        <dbReference type="SAM" id="Phobius"/>
    </source>
</evidence>
<feature type="transmembrane region" description="Helical" evidence="1">
    <location>
        <begin position="43"/>
        <end position="61"/>
    </location>
</feature>
<accession>A0A1P9WWL9</accession>
<name>A0A1P9WWL9_9BACT</name>
<evidence type="ECO:0000313" key="2">
    <source>
        <dbReference type="EMBL" id="AQG79771.1"/>
    </source>
</evidence>
<sequence>MNRILNYLKIGPVFAYFFRVFRKPDPNHPTSVNLRMMHGINRISIVMFLFCICVMIFRACFR</sequence>
<dbReference type="AlphaFoldDB" id="A0A1P9WWL9"/>
<dbReference type="RefSeq" id="WP_077131205.1">
    <property type="nucleotide sequence ID" value="NZ_CP014263.1"/>
</dbReference>
<gene>
    <name evidence="2" type="ORF">AWR27_10810</name>
</gene>
<dbReference type="KEGG" id="smon:AWR27_10810"/>
<dbReference type="Pfam" id="PF20498">
    <property type="entry name" value="DUF6728"/>
    <property type="match status" value="1"/>
</dbReference>
<keyword evidence="1" id="KW-1133">Transmembrane helix</keyword>
<dbReference type="STRING" id="1178516.AWR27_10810"/>
<dbReference type="EMBL" id="CP014263">
    <property type="protein sequence ID" value="AQG79771.1"/>
    <property type="molecule type" value="Genomic_DNA"/>
</dbReference>
<keyword evidence="3" id="KW-1185">Reference proteome</keyword>